<evidence type="ECO:0000256" key="2">
    <source>
        <dbReference type="SAM" id="MobiDB-lite"/>
    </source>
</evidence>
<dbReference type="EMBL" id="JAACXV010014362">
    <property type="protein sequence ID" value="KAF7267957.1"/>
    <property type="molecule type" value="Genomic_DNA"/>
</dbReference>
<organism evidence="5 6">
    <name type="scientific">Rhynchophorus ferrugineus</name>
    <name type="common">Red palm weevil</name>
    <name type="synonym">Curculio ferrugineus</name>
    <dbReference type="NCBI Taxonomy" id="354439"/>
    <lineage>
        <taxon>Eukaryota</taxon>
        <taxon>Metazoa</taxon>
        <taxon>Ecdysozoa</taxon>
        <taxon>Arthropoda</taxon>
        <taxon>Hexapoda</taxon>
        <taxon>Insecta</taxon>
        <taxon>Pterygota</taxon>
        <taxon>Neoptera</taxon>
        <taxon>Endopterygota</taxon>
        <taxon>Coleoptera</taxon>
        <taxon>Polyphaga</taxon>
        <taxon>Cucujiformia</taxon>
        <taxon>Curculionidae</taxon>
        <taxon>Dryophthorinae</taxon>
        <taxon>Rhynchophorus</taxon>
    </lineage>
</organism>
<gene>
    <name evidence="5" type="ORF">GWI33_018859</name>
</gene>
<dbReference type="InterPro" id="IPR036574">
    <property type="entry name" value="Scorpion_toxin-like_sf"/>
</dbReference>
<evidence type="ECO:0000313" key="6">
    <source>
        <dbReference type="Proteomes" id="UP000625711"/>
    </source>
</evidence>
<name>A0A834I6H8_RHYFE</name>
<feature type="signal peptide" evidence="3">
    <location>
        <begin position="1"/>
        <end position="23"/>
    </location>
</feature>
<evidence type="ECO:0000313" key="5">
    <source>
        <dbReference type="EMBL" id="KAF7267957.1"/>
    </source>
</evidence>
<accession>A0A834I6H8</accession>
<dbReference type="Pfam" id="PF01097">
    <property type="entry name" value="Defensin_2"/>
    <property type="match status" value="1"/>
</dbReference>
<feature type="chain" id="PRO_5032271295" description="Invertebrate defensins family profile domain-containing protein" evidence="3">
    <location>
        <begin position="24"/>
        <end position="128"/>
    </location>
</feature>
<keyword evidence="3" id="KW-0732">Signal</keyword>
<feature type="region of interest" description="Disordered" evidence="2">
    <location>
        <begin position="65"/>
        <end position="85"/>
    </location>
</feature>
<evidence type="ECO:0000256" key="1">
    <source>
        <dbReference type="ARBA" id="ARBA00023157"/>
    </source>
</evidence>
<reference evidence="5" key="1">
    <citation type="submission" date="2020-08" db="EMBL/GenBank/DDBJ databases">
        <title>Genome sequencing and assembly of the red palm weevil Rhynchophorus ferrugineus.</title>
        <authorList>
            <person name="Dias G.B."/>
            <person name="Bergman C.M."/>
            <person name="Manee M."/>
        </authorList>
    </citation>
    <scope>NUCLEOTIDE SEQUENCE</scope>
    <source>
        <strain evidence="5">AA-2017</strain>
        <tissue evidence="5">Whole larva</tissue>
    </source>
</reference>
<protein>
    <recommendedName>
        <fullName evidence="4">Invertebrate defensins family profile domain-containing protein</fullName>
    </recommendedName>
</protein>
<keyword evidence="1" id="KW-1015">Disulfide bond</keyword>
<comment type="caution">
    <text evidence="5">The sequence shown here is derived from an EMBL/GenBank/DDBJ whole genome shotgun (WGS) entry which is preliminary data.</text>
</comment>
<dbReference type="InterPro" id="IPR001542">
    <property type="entry name" value="Defensin_invertebrate/fungal"/>
</dbReference>
<dbReference type="GO" id="GO:0051707">
    <property type="term" value="P:response to other organism"/>
    <property type="evidence" value="ECO:0007669"/>
    <property type="project" value="UniProtKB-ARBA"/>
</dbReference>
<feature type="compositionally biased region" description="Acidic residues" evidence="2">
    <location>
        <begin position="66"/>
        <end position="77"/>
    </location>
</feature>
<dbReference type="Proteomes" id="UP000625711">
    <property type="component" value="Unassembled WGS sequence"/>
</dbReference>
<dbReference type="AlphaFoldDB" id="A0A834I6H8"/>
<sequence>MSRNITFLSVFLLIILLTDYSDSTEYIYDEHTGERVILVTSIFNPRCLSVNRLYRNVCGGLHTEAESEEISEEENENHEEALEPRSWSCAVGSVSFKGFKSGNLFCEFHCRRQRHRGGYCDRGSCRCS</sequence>
<dbReference type="GO" id="GO:0006952">
    <property type="term" value="P:defense response"/>
    <property type="evidence" value="ECO:0007669"/>
    <property type="project" value="InterPro"/>
</dbReference>
<keyword evidence="6" id="KW-1185">Reference proteome</keyword>
<evidence type="ECO:0000256" key="3">
    <source>
        <dbReference type="SAM" id="SignalP"/>
    </source>
</evidence>
<feature type="domain" description="Invertebrate defensins family profile" evidence="4">
    <location>
        <begin position="98"/>
        <end position="127"/>
    </location>
</feature>
<evidence type="ECO:0000259" key="4">
    <source>
        <dbReference type="Pfam" id="PF01097"/>
    </source>
</evidence>
<dbReference type="Gene3D" id="3.30.30.10">
    <property type="entry name" value="Knottin, scorpion toxin-like"/>
    <property type="match status" value="1"/>
</dbReference>
<proteinExistence type="predicted"/>